<protein>
    <submittedName>
        <fullName evidence="1">Phosphatase PhoE</fullName>
    </submittedName>
</protein>
<dbReference type="InterPro" id="IPR013078">
    <property type="entry name" value="His_Pase_superF_clade-1"/>
</dbReference>
<dbReference type="RefSeq" id="WP_212967238.1">
    <property type="nucleotide sequence ID" value="NZ_BORB01000043.1"/>
</dbReference>
<name>A0ABQ4KN72_9BACI</name>
<dbReference type="CDD" id="cd07067">
    <property type="entry name" value="HP_PGM_like"/>
    <property type="match status" value="1"/>
</dbReference>
<dbReference type="InterPro" id="IPR029033">
    <property type="entry name" value="His_PPase_superfam"/>
</dbReference>
<dbReference type="SMART" id="SM00855">
    <property type="entry name" value="PGAM"/>
    <property type="match status" value="1"/>
</dbReference>
<dbReference type="InterPro" id="IPR050275">
    <property type="entry name" value="PGM_Phosphatase"/>
</dbReference>
<accession>A0ABQ4KN72</accession>
<dbReference type="Pfam" id="PF00300">
    <property type="entry name" value="His_Phos_1"/>
    <property type="match status" value="1"/>
</dbReference>
<reference evidence="1 2" key="1">
    <citation type="submission" date="2021-03" db="EMBL/GenBank/DDBJ databases">
        <title>Antimicrobial resistance genes in bacteria isolated from Japanese honey, and their potential for conferring macrolide and lincosamide resistance in the American foulbrood pathogen Paenibacillus larvae.</title>
        <authorList>
            <person name="Okamoto M."/>
            <person name="Kumagai M."/>
            <person name="Kanamori H."/>
            <person name="Takamatsu D."/>
        </authorList>
    </citation>
    <scope>NUCLEOTIDE SEQUENCE [LARGE SCALE GENOMIC DNA]</scope>
    <source>
        <strain evidence="1 2">J8TS2</strain>
    </source>
</reference>
<dbReference type="Proteomes" id="UP000679950">
    <property type="component" value="Unassembled WGS sequence"/>
</dbReference>
<sequence length="189" mass="21404">MSQICLVRHGETDWNAMGKIQGRTDIPLNATGKQQARECGQCLASSHWDRIVTSPLKRAKQTAKIINQSLQLPMEEMEEFVERAYGDAEGMTREERLESFPDGHIPNQEDRPSLNKRIMKGIQQIHEKYPDQKIILVAHGGVINAILATLSNGEIGSGKTRLMNGCISNLFFRENQWQIQDYNCITHLS</sequence>
<dbReference type="InterPro" id="IPR001345">
    <property type="entry name" value="PG/BPGM_mutase_AS"/>
</dbReference>
<dbReference type="PROSITE" id="PS00175">
    <property type="entry name" value="PG_MUTASE"/>
    <property type="match status" value="1"/>
</dbReference>
<dbReference type="Gene3D" id="3.40.50.1240">
    <property type="entry name" value="Phosphoglycerate mutase-like"/>
    <property type="match status" value="1"/>
</dbReference>
<evidence type="ECO:0000313" key="2">
    <source>
        <dbReference type="Proteomes" id="UP000679950"/>
    </source>
</evidence>
<dbReference type="PANTHER" id="PTHR48100">
    <property type="entry name" value="BROAD-SPECIFICITY PHOSPHATASE YOR283W-RELATED"/>
    <property type="match status" value="1"/>
</dbReference>
<proteinExistence type="predicted"/>
<dbReference type="PANTHER" id="PTHR48100:SF59">
    <property type="entry name" value="ADENOSYLCOBALAMIN_ALPHA-RIBAZOLE PHOSPHATASE"/>
    <property type="match status" value="1"/>
</dbReference>
<comment type="caution">
    <text evidence="1">The sequence shown here is derived from an EMBL/GenBank/DDBJ whole genome shotgun (WGS) entry which is preliminary data.</text>
</comment>
<evidence type="ECO:0000313" key="1">
    <source>
        <dbReference type="EMBL" id="GIN59380.1"/>
    </source>
</evidence>
<gene>
    <name evidence="1" type="primary">phoE</name>
    <name evidence="1" type="ORF">J8TS2_36990</name>
</gene>
<organism evidence="1 2">
    <name type="scientific">Lederbergia ruris</name>
    <dbReference type="NCBI Taxonomy" id="217495"/>
    <lineage>
        <taxon>Bacteria</taxon>
        <taxon>Bacillati</taxon>
        <taxon>Bacillota</taxon>
        <taxon>Bacilli</taxon>
        <taxon>Bacillales</taxon>
        <taxon>Bacillaceae</taxon>
        <taxon>Lederbergia</taxon>
    </lineage>
</organism>
<keyword evidence="2" id="KW-1185">Reference proteome</keyword>
<dbReference type="EMBL" id="BORB01000043">
    <property type="protein sequence ID" value="GIN59380.1"/>
    <property type="molecule type" value="Genomic_DNA"/>
</dbReference>
<dbReference type="SUPFAM" id="SSF53254">
    <property type="entry name" value="Phosphoglycerate mutase-like"/>
    <property type="match status" value="1"/>
</dbReference>